<keyword evidence="1" id="KW-1185">Reference proteome</keyword>
<reference evidence="2" key="1">
    <citation type="submission" date="2024-02" db="UniProtKB">
        <authorList>
            <consortium name="WormBaseParasite"/>
        </authorList>
    </citation>
    <scope>IDENTIFICATION</scope>
</reference>
<evidence type="ECO:0000313" key="2">
    <source>
        <dbReference type="WBParaSite" id="MBELARI_LOCUS8774"/>
    </source>
</evidence>
<accession>A0AAF3FPU3</accession>
<protein>
    <recommendedName>
        <fullName evidence="3">Serine protease</fullName>
    </recommendedName>
</protein>
<proteinExistence type="predicted"/>
<dbReference type="WBParaSite" id="MBELARI_LOCUS8774">
    <property type="protein sequence ID" value="MBELARI_LOCUS8774"/>
    <property type="gene ID" value="MBELARI_LOCUS8774"/>
</dbReference>
<evidence type="ECO:0008006" key="3">
    <source>
        <dbReference type="Google" id="ProtNLM"/>
    </source>
</evidence>
<dbReference type="Proteomes" id="UP000887575">
    <property type="component" value="Unassembled WGS sequence"/>
</dbReference>
<organism evidence="1 2">
    <name type="scientific">Mesorhabditis belari</name>
    <dbReference type="NCBI Taxonomy" id="2138241"/>
    <lineage>
        <taxon>Eukaryota</taxon>
        <taxon>Metazoa</taxon>
        <taxon>Ecdysozoa</taxon>
        <taxon>Nematoda</taxon>
        <taxon>Chromadorea</taxon>
        <taxon>Rhabditida</taxon>
        <taxon>Rhabditina</taxon>
        <taxon>Rhabditomorpha</taxon>
        <taxon>Rhabditoidea</taxon>
        <taxon>Rhabditidae</taxon>
        <taxon>Mesorhabditinae</taxon>
        <taxon>Mesorhabditis</taxon>
    </lineage>
</organism>
<name>A0AAF3FPU3_9BILA</name>
<dbReference type="InterPro" id="IPR009003">
    <property type="entry name" value="Peptidase_S1_PA"/>
</dbReference>
<dbReference type="SUPFAM" id="SSF50494">
    <property type="entry name" value="Trypsin-like serine proteases"/>
    <property type="match status" value="1"/>
</dbReference>
<sequence>MGKLPLFVSIQNVQPANVEILCQDANVLMKLHAKIEKAKQEQVRACYPLIYRLNWKDEKYPGLVSAIHPKAAISYAHNENATLKVGDVVDLKSIFIENDVQARVMEVSPWITGEMDYVYLEAIDEATFVQEPPQRLNFDDFHEGLAYTLIGLLDNEPCVEGYGNIYSRKKTKEGHYRGTSPAMIGESGALVVSKNGAIIGINVGGYNFDDPKNANIGSHRLIVPIFDFEEKLKRLDEQILAKNALYFHWTLGQRTVHRIIWKHLLYEEDQRRPLSRNKCWGICRARCDKKEFDYRKQFFKANANIGSHRVIVPIFDFEENFKRLDAKILTESNVPQVLLTRRRPKKAIIEEQVLHMLGNLSDSL</sequence>
<evidence type="ECO:0000313" key="1">
    <source>
        <dbReference type="Proteomes" id="UP000887575"/>
    </source>
</evidence>
<dbReference type="AlphaFoldDB" id="A0AAF3FPU3"/>